<dbReference type="OrthoDB" id="5404651at2759"/>
<dbReference type="SUPFAM" id="SSF53901">
    <property type="entry name" value="Thiolase-like"/>
    <property type="match status" value="2"/>
</dbReference>
<dbReference type="PROSITE" id="PS00737">
    <property type="entry name" value="THIOLASE_2"/>
    <property type="match status" value="1"/>
</dbReference>
<accession>A0A1D1W8Z9</accession>
<keyword evidence="7" id="KW-0443">Lipid metabolism</keyword>
<sequence>MNVQRVMLSNAKRSFASSASRFQGATASKTAAAPQPEPAQPPQPVEMRRAGPTHPLGHPTETGTGRSSANAATSQTRGQKGSMPNIVLVEGVRTPFLMSGTQYKNLMPHDLQRQAILSLLRRTEFPVEKIDYVIMGTVIQEAKTSNIARDASLGAGISERTPAHTVTMACISSNQAITTAMGLIGTGQMDAIICGGVDFMSDVPIRFSRKMRQAMLNLNKAKTLPAKLGVVSKMLKPSIWAPELPAIAEFTSGETMGHSADRLAAAFGITRKESDEYAARSHHLAAEATKNGMLKEIEPFKVPGVPDVVTADNGIRVSTLEALSKLKPAFVKPYGTVTAANASYLTDGASASLIMSEEAALAMGYKPKAYLRHYTYVSQDPVDQLLLGPAYAAPNVLAKAGLTIDDIDVFEFHEAFAGQILANLKALDSDFFAREYMKKDSKVGAPPMEKFNKWGGSLSIGHPFGATGVRLATVTANRLIAEDGRFGLLAACAAGGLAHAMVVERYPGS</sequence>
<dbReference type="GO" id="GO:0003988">
    <property type="term" value="F:acetyl-CoA C-acyltransferase activity"/>
    <property type="evidence" value="ECO:0007669"/>
    <property type="project" value="UniProtKB-EC"/>
</dbReference>
<dbReference type="NCBIfam" id="TIGR01930">
    <property type="entry name" value="AcCoA-C-Actrans"/>
    <property type="match status" value="1"/>
</dbReference>
<dbReference type="InterPro" id="IPR016039">
    <property type="entry name" value="Thiolase-like"/>
</dbReference>
<organism evidence="15 16">
    <name type="scientific">Ramazzottius varieornatus</name>
    <name type="common">Water bear</name>
    <name type="synonym">Tardigrade</name>
    <dbReference type="NCBI Taxonomy" id="947166"/>
    <lineage>
        <taxon>Eukaryota</taxon>
        <taxon>Metazoa</taxon>
        <taxon>Ecdysozoa</taxon>
        <taxon>Tardigrada</taxon>
        <taxon>Eutardigrada</taxon>
        <taxon>Parachela</taxon>
        <taxon>Hypsibioidea</taxon>
        <taxon>Ramazzottiidae</taxon>
        <taxon>Ramazzottius</taxon>
    </lineage>
</organism>
<keyword evidence="6" id="KW-0276">Fatty acid metabolism</keyword>
<dbReference type="InterPro" id="IPR020615">
    <property type="entry name" value="Thiolase_acyl_enz_int_AS"/>
</dbReference>
<dbReference type="Gene3D" id="3.40.47.10">
    <property type="match status" value="1"/>
</dbReference>
<dbReference type="FunFam" id="3.40.47.10:FF:000011">
    <property type="entry name" value="3-ketoacyl-CoA thiolase"/>
    <property type="match status" value="1"/>
</dbReference>
<dbReference type="Pfam" id="PF02803">
    <property type="entry name" value="Thiolase_C"/>
    <property type="match status" value="1"/>
</dbReference>
<dbReference type="STRING" id="947166.A0A1D1W8Z9"/>
<dbReference type="PANTHER" id="PTHR18919">
    <property type="entry name" value="ACETYL-COA C-ACYLTRANSFERASE"/>
    <property type="match status" value="1"/>
</dbReference>
<dbReference type="InterPro" id="IPR002155">
    <property type="entry name" value="Thiolase"/>
</dbReference>
<evidence type="ECO:0000259" key="13">
    <source>
        <dbReference type="Pfam" id="PF00108"/>
    </source>
</evidence>
<dbReference type="AlphaFoldDB" id="A0A1D1W8Z9"/>
<evidence type="ECO:0000256" key="10">
    <source>
        <dbReference type="ARBA" id="ARBA00024073"/>
    </source>
</evidence>
<comment type="subcellular location">
    <subcellularLocation>
        <location evidence="1">Mitochondrion</location>
    </subcellularLocation>
</comment>
<feature type="compositionally biased region" description="Polar residues" evidence="12">
    <location>
        <begin position="61"/>
        <end position="79"/>
    </location>
</feature>
<feature type="domain" description="Thiolase C-terminal" evidence="14">
    <location>
        <begin position="365"/>
        <end position="505"/>
    </location>
</feature>
<keyword evidence="5 11" id="KW-0808">Transferase</keyword>
<feature type="compositionally biased region" description="Low complexity" evidence="12">
    <location>
        <begin position="13"/>
        <end position="22"/>
    </location>
</feature>
<comment type="pathway">
    <text evidence="2">Lipid metabolism; fatty acid beta-oxidation.</text>
</comment>
<dbReference type="EC" id="2.3.1.16" evidence="10"/>
<evidence type="ECO:0000256" key="11">
    <source>
        <dbReference type="RuleBase" id="RU003557"/>
    </source>
</evidence>
<feature type="compositionally biased region" description="Pro residues" evidence="12">
    <location>
        <begin position="35"/>
        <end position="44"/>
    </location>
</feature>
<protein>
    <recommendedName>
        <fullName evidence="10">acetyl-CoA C-acyltransferase</fullName>
        <ecNumber evidence="10">2.3.1.16</ecNumber>
    </recommendedName>
</protein>
<keyword evidence="4" id="KW-0963">Cytoplasm</keyword>
<name>A0A1D1W8Z9_RAMVA</name>
<proteinExistence type="inferred from homology"/>
<dbReference type="Pfam" id="PF00108">
    <property type="entry name" value="Thiolase_N"/>
    <property type="match status" value="1"/>
</dbReference>
<dbReference type="InterPro" id="IPR020613">
    <property type="entry name" value="Thiolase_CS"/>
</dbReference>
<evidence type="ECO:0000256" key="12">
    <source>
        <dbReference type="SAM" id="MobiDB-lite"/>
    </source>
</evidence>
<evidence type="ECO:0000256" key="9">
    <source>
        <dbReference type="ARBA" id="ARBA00023315"/>
    </source>
</evidence>
<keyword evidence="16" id="KW-1185">Reference proteome</keyword>
<feature type="region of interest" description="Disordered" evidence="12">
    <location>
        <begin position="1"/>
        <end position="85"/>
    </location>
</feature>
<evidence type="ECO:0000256" key="6">
    <source>
        <dbReference type="ARBA" id="ARBA00022832"/>
    </source>
</evidence>
<dbReference type="InterPro" id="IPR020616">
    <property type="entry name" value="Thiolase_N"/>
</dbReference>
<evidence type="ECO:0000256" key="1">
    <source>
        <dbReference type="ARBA" id="ARBA00004173"/>
    </source>
</evidence>
<evidence type="ECO:0000256" key="2">
    <source>
        <dbReference type="ARBA" id="ARBA00005005"/>
    </source>
</evidence>
<comment type="caution">
    <text evidence="15">The sequence shown here is derived from an EMBL/GenBank/DDBJ whole genome shotgun (WGS) entry which is preliminary data.</text>
</comment>
<dbReference type="CDD" id="cd00751">
    <property type="entry name" value="thiolase"/>
    <property type="match status" value="1"/>
</dbReference>
<gene>
    <name evidence="15" type="primary">RvY_19303-1</name>
    <name evidence="15" type="synonym">RvY_19303.1</name>
    <name evidence="15" type="ORF">RvY_19303</name>
</gene>
<dbReference type="InterPro" id="IPR020610">
    <property type="entry name" value="Thiolase_AS"/>
</dbReference>
<dbReference type="PANTHER" id="PTHR18919:SF153">
    <property type="entry name" value="TRIFUNCTIONAL ENZYME SUBUNIT BETA, MITOCHONDRIAL"/>
    <property type="match status" value="1"/>
</dbReference>
<evidence type="ECO:0000256" key="8">
    <source>
        <dbReference type="ARBA" id="ARBA00023128"/>
    </source>
</evidence>
<evidence type="ECO:0000256" key="4">
    <source>
        <dbReference type="ARBA" id="ARBA00022490"/>
    </source>
</evidence>
<dbReference type="GO" id="GO:0006635">
    <property type="term" value="P:fatty acid beta-oxidation"/>
    <property type="evidence" value="ECO:0007669"/>
    <property type="project" value="TreeGrafter"/>
</dbReference>
<dbReference type="InterPro" id="IPR020617">
    <property type="entry name" value="Thiolase_C"/>
</dbReference>
<evidence type="ECO:0000256" key="7">
    <source>
        <dbReference type="ARBA" id="ARBA00023098"/>
    </source>
</evidence>
<dbReference type="Proteomes" id="UP000186922">
    <property type="component" value="Unassembled WGS sequence"/>
</dbReference>
<dbReference type="EMBL" id="BDGG01000029">
    <property type="protein sequence ID" value="GAV09827.1"/>
    <property type="molecule type" value="Genomic_DNA"/>
</dbReference>
<evidence type="ECO:0000259" key="14">
    <source>
        <dbReference type="Pfam" id="PF02803"/>
    </source>
</evidence>
<keyword evidence="8" id="KW-0496">Mitochondrion</keyword>
<evidence type="ECO:0000313" key="15">
    <source>
        <dbReference type="EMBL" id="GAV09827.1"/>
    </source>
</evidence>
<evidence type="ECO:0000256" key="3">
    <source>
        <dbReference type="ARBA" id="ARBA00010982"/>
    </source>
</evidence>
<comment type="similarity">
    <text evidence="3 11">Belongs to the thiolase-like superfamily. Thiolase family.</text>
</comment>
<reference evidence="15 16" key="1">
    <citation type="journal article" date="2016" name="Nat. Commun.">
        <title>Extremotolerant tardigrade genome and improved radiotolerance of human cultured cells by tardigrade-unique protein.</title>
        <authorList>
            <person name="Hashimoto T."/>
            <person name="Horikawa D.D."/>
            <person name="Saito Y."/>
            <person name="Kuwahara H."/>
            <person name="Kozuka-Hata H."/>
            <person name="Shin-I T."/>
            <person name="Minakuchi Y."/>
            <person name="Ohishi K."/>
            <person name="Motoyama A."/>
            <person name="Aizu T."/>
            <person name="Enomoto A."/>
            <person name="Kondo K."/>
            <person name="Tanaka S."/>
            <person name="Hara Y."/>
            <person name="Koshikawa S."/>
            <person name="Sagara H."/>
            <person name="Miura T."/>
            <person name="Yokobori S."/>
            <person name="Miyagawa K."/>
            <person name="Suzuki Y."/>
            <person name="Kubo T."/>
            <person name="Oyama M."/>
            <person name="Kohara Y."/>
            <person name="Fujiyama A."/>
            <person name="Arakawa K."/>
            <person name="Katayama T."/>
            <person name="Toyoda A."/>
            <person name="Kunieda T."/>
        </authorList>
    </citation>
    <scope>NUCLEOTIDE SEQUENCE [LARGE SCALE GENOMIC DNA]</scope>
    <source>
        <strain evidence="15 16">YOKOZUNA-1</strain>
    </source>
</reference>
<feature type="domain" description="Thiolase N-terminal" evidence="13">
    <location>
        <begin position="86"/>
        <end position="358"/>
    </location>
</feature>
<dbReference type="PROSITE" id="PS00099">
    <property type="entry name" value="THIOLASE_3"/>
    <property type="match status" value="1"/>
</dbReference>
<keyword evidence="9 11" id="KW-0012">Acyltransferase</keyword>
<dbReference type="GO" id="GO:0005739">
    <property type="term" value="C:mitochondrion"/>
    <property type="evidence" value="ECO:0007669"/>
    <property type="project" value="UniProtKB-SubCell"/>
</dbReference>
<dbReference type="PROSITE" id="PS00098">
    <property type="entry name" value="THIOLASE_1"/>
    <property type="match status" value="1"/>
</dbReference>
<evidence type="ECO:0000256" key="5">
    <source>
        <dbReference type="ARBA" id="ARBA00022679"/>
    </source>
</evidence>
<evidence type="ECO:0000313" key="16">
    <source>
        <dbReference type="Proteomes" id="UP000186922"/>
    </source>
</evidence>